<dbReference type="SUPFAM" id="SSF53098">
    <property type="entry name" value="Ribonuclease H-like"/>
    <property type="match status" value="1"/>
</dbReference>
<reference evidence="2" key="2">
    <citation type="submission" date="2025-08" db="UniProtKB">
        <authorList>
            <consortium name="Ensembl"/>
        </authorList>
    </citation>
    <scope>IDENTIFICATION</scope>
</reference>
<evidence type="ECO:0000313" key="2">
    <source>
        <dbReference type="Ensembl" id="ENSECRP00000017595.1"/>
    </source>
</evidence>
<organism evidence="2 3">
    <name type="scientific">Erpetoichthys calabaricus</name>
    <name type="common">Rope fish</name>
    <name type="synonym">Calamoichthys calabaricus</name>
    <dbReference type="NCBI Taxonomy" id="27687"/>
    <lineage>
        <taxon>Eukaryota</taxon>
        <taxon>Metazoa</taxon>
        <taxon>Chordata</taxon>
        <taxon>Craniata</taxon>
        <taxon>Vertebrata</taxon>
        <taxon>Euteleostomi</taxon>
        <taxon>Actinopterygii</taxon>
        <taxon>Polypteriformes</taxon>
        <taxon>Polypteridae</taxon>
        <taxon>Erpetoichthys</taxon>
    </lineage>
</organism>
<dbReference type="InterPro" id="IPR054465">
    <property type="entry name" value="Integrase_p58-like_C"/>
</dbReference>
<dbReference type="InterPro" id="IPR001584">
    <property type="entry name" value="Integrase_cat-core"/>
</dbReference>
<dbReference type="GO" id="GO:0003676">
    <property type="term" value="F:nucleic acid binding"/>
    <property type="evidence" value="ECO:0007669"/>
    <property type="project" value="InterPro"/>
</dbReference>
<dbReference type="Pfam" id="PF00665">
    <property type="entry name" value="rve"/>
    <property type="match status" value="1"/>
</dbReference>
<dbReference type="Proteomes" id="UP000694620">
    <property type="component" value="Chromosome 2"/>
</dbReference>
<dbReference type="GeneTree" id="ENSGT01050000244855"/>
<dbReference type="PROSITE" id="PS50994">
    <property type="entry name" value="INTEGRASE"/>
    <property type="match status" value="1"/>
</dbReference>
<reference evidence="2" key="1">
    <citation type="submission" date="2021-06" db="EMBL/GenBank/DDBJ databases">
        <authorList>
            <consortium name="Wellcome Sanger Institute Data Sharing"/>
        </authorList>
    </citation>
    <scope>NUCLEOTIDE SEQUENCE [LARGE SCALE GENOMIC DNA]</scope>
</reference>
<dbReference type="Gene3D" id="3.30.420.10">
    <property type="entry name" value="Ribonuclease H-like superfamily/Ribonuclease H"/>
    <property type="match status" value="1"/>
</dbReference>
<dbReference type="FunFam" id="3.30.420.10:FF:000032">
    <property type="entry name" value="Retrovirus-related Pol polyprotein from transposon 297-like Protein"/>
    <property type="match status" value="1"/>
</dbReference>
<proteinExistence type="predicted"/>
<dbReference type="AlphaFoldDB" id="A0A8C4SI54"/>
<dbReference type="Ensembl" id="ENSECRT00000017944.1">
    <property type="protein sequence ID" value="ENSECRP00000017595.1"/>
    <property type="gene ID" value="ENSECRG00000011747.1"/>
</dbReference>
<reference evidence="2" key="3">
    <citation type="submission" date="2025-09" db="UniProtKB">
        <authorList>
            <consortium name="Ensembl"/>
        </authorList>
    </citation>
    <scope>IDENTIFICATION</scope>
</reference>
<evidence type="ECO:0000313" key="3">
    <source>
        <dbReference type="Proteomes" id="UP000694620"/>
    </source>
</evidence>
<protein>
    <recommendedName>
        <fullName evidence="1">Integrase catalytic domain-containing protein</fullName>
    </recommendedName>
</protein>
<dbReference type="InterPro" id="IPR050951">
    <property type="entry name" value="Retrovirus_Pol_polyprotein"/>
</dbReference>
<dbReference type="GO" id="GO:0015074">
    <property type="term" value="P:DNA integration"/>
    <property type="evidence" value="ECO:0007669"/>
    <property type="project" value="InterPro"/>
</dbReference>
<sequence length="345" mass="39666">MVDYATRYPEAVPLRSATSKNITRELVRLFARVGIPKEVLTDQGTPFTSDTFREVAKLLKIKHLRTSVYHPQTDGLVERFNQTLKQMLRKVVSADGRNWDELLPFVLFAYREVPQASTGFSTFELLYGRQPRGLLDILKEGWEEEALPGCNVLEYIAQMRDRMNKIRPILKDHMTRAQATQARSYNKNAVLREFHPGDRVMVLVPTSHSKLLAHWQGPYEVKERKGLVDYLVKQPNRRPAERVYHVNVLKPWRDRDEAPPSGTALSLCARKLTLNLGPDLTPSQRLELEHAIHAVPEVVSEVPGRTSLIEHDIVTDPGVIVRERPYRLPEAKRTEVELEIQRMLD</sequence>
<dbReference type="InterPro" id="IPR012337">
    <property type="entry name" value="RNaseH-like_sf"/>
</dbReference>
<dbReference type="Pfam" id="PF22938">
    <property type="entry name" value="Integrase_p58_C"/>
    <property type="match status" value="1"/>
</dbReference>
<accession>A0A8C4SI54</accession>
<evidence type="ECO:0000259" key="1">
    <source>
        <dbReference type="PROSITE" id="PS50994"/>
    </source>
</evidence>
<keyword evidence="3" id="KW-1185">Reference proteome</keyword>
<dbReference type="PANTHER" id="PTHR37984:SF15">
    <property type="entry name" value="INTEGRASE CATALYTIC DOMAIN-CONTAINING PROTEIN"/>
    <property type="match status" value="1"/>
</dbReference>
<dbReference type="InterPro" id="IPR036397">
    <property type="entry name" value="RNaseH_sf"/>
</dbReference>
<name>A0A8C4SI54_ERPCA</name>
<feature type="domain" description="Integrase catalytic" evidence="1">
    <location>
        <begin position="1"/>
        <end position="130"/>
    </location>
</feature>
<dbReference type="PANTHER" id="PTHR37984">
    <property type="entry name" value="PROTEIN CBG26694"/>
    <property type="match status" value="1"/>
</dbReference>